<evidence type="ECO:0000256" key="2">
    <source>
        <dbReference type="PROSITE-ProRule" id="PRU00335"/>
    </source>
</evidence>
<dbReference type="InterPro" id="IPR050109">
    <property type="entry name" value="HTH-type_TetR-like_transc_reg"/>
</dbReference>
<feature type="DNA-binding region" description="H-T-H motif" evidence="2">
    <location>
        <begin position="44"/>
        <end position="63"/>
    </location>
</feature>
<keyword evidence="1 2" id="KW-0238">DNA-binding</keyword>
<dbReference type="AlphaFoldDB" id="A0A1T2Z6X6"/>
<feature type="domain" description="HTH tetR-type" evidence="3">
    <location>
        <begin position="21"/>
        <end position="81"/>
    </location>
</feature>
<dbReference type="OrthoDB" id="9816320at2"/>
<reference evidence="4 5" key="1">
    <citation type="submission" date="2016-12" db="EMBL/GenBank/DDBJ databases">
        <title>Draft genome sequences of seven strains of Pseudomonas fluorescens that produce 4-formylaminooxyvinylglycine.</title>
        <authorList>
            <person name="Okrent R.A."/>
            <person name="Manning V.A."/>
            <person name="Trippe K.M."/>
        </authorList>
    </citation>
    <scope>NUCLEOTIDE SEQUENCE [LARGE SCALE GENOMIC DNA]</scope>
    <source>
        <strain evidence="4 5">P5A</strain>
    </source>
</reference>
<sequence length="219" mass="24025">MASYSQIRLTPRKTPLQARATVTVEAILEATTQVLLVLGPIRLTTTAVAERAGVSIGTMYQYFPNKEALLYTVTERHLNAMAERLRFACAEQHGATVGNMAEALVVAYWQAKTAQCYLTRAVYLVAEDVKTGALIEHFYQHVESMTTAMFSTAVDADYADLTAVNFTLLTSLFGSVRALFDRSITGTWAAGVQQQLICMSRAYMEAAKLPAGERLKPSV</sequence>
<dbReference type="InterPro" id="IPR009057">
    <property type="entry name" value="Homeodomain-like_sf"/>
</dbReference>
<dbReference type="Pfam" id="PF00440">
    <property type="entry name" value="TetR_N"/>
    <property type="match status" value="1"/>
</dbReference>
<dbReference type="GO" id="GO:0003700">
    <property type="term" value="F:DNA-binding transcription factor activity"/>
    <property type="evidence" value="ECO:0007669"/>
    <property type="project" value="TreeGrafter"/>
</dbReference>
<dbReference type="PANTHER" id="PTHR30055">
    <property type="entry name" value="HTH-TYPE TRANSCRIPTIONAL REGULATOR RUTR"/>
    <property type="match status" value="1"/>
</dbReference>
<evidence type="ECO:0000256" key="1">
    <source>
        <dbReference type="ARBA" id="ARBA00023125"/>
    </source>
</evidence>
<dbReference type="Gene3D" id="1.10.357.10">
    <property type="entry name" value="Tetracycline Repressor, domain 2"/>
    <property type="match status" value="1"/>
</dbReference>
<gene>
    <name evidence="4" type="ORF">BFW87_01470</name>
</gene>
<organism evidence="4 5">
    <name type="scientific">Pseudomonas fluorescens</name>
    <dbReference type="NCBI Taxonomy" id="294"/>
    <lineage>
        <taxon>Bacteria</taxon>
        <taxon>Pseudomonadati</taxon>
        <taxon>Pseudomonadota</taxon>
        <taxon>Gammaproteobacteria</taxon>
        <taxon>Pseudomonadales</taxon>
        <taxon>Pseudomonadaceae</taxon>
        <taxon>Pseudomonas</taxon>
    </lineage>
</organism>
<dbReference type="PROSITE" id="PS01081">
    <property type="entry name" value="HTH_TETR_1"/>
    <property type="match status" value="1"/>
</dbReference>
<dbReference type="PROSITE" id="PS50977">
    <property type="entry name" value="HTH_TETR_2"/>
    <property type="match status" value="1"/>
</dbReference>
<dbReference type="InterPro" id="IPR023772">
    <property type="entry name" value="DNA-bd_HTH_TetR-type_CS"/>
</dbReference>
<dbReference type="SUPFAM" id="SSF46689">
    <property type="entry name" value="Homeodomain-like"/>
    <property type="match status" value="1"/>
</dbReference>
<evidence type="ECO:0000259" key="3">
    <source>
        <dbReference type="PROSITE" id="PS50977"/>
    </source>
</evidence>
<dbReference type="PRINTS" id="PR00455">
    <property type="entry name" value="HTHTETR"/>
</dbReference>
<accession>A0A1T2Z6X6</accession>
<evidence type="ECO:0000313" key="5">
    <source>
        <dbReference type="Proteomes" id="UP000190965"/>
    </source>
</evidence>
<evidence type="ECO:0000313" key="4">
    <source>
        <dbReference type="EMBL" id="OPB00392.1"/>
    </source>
</evidence>
<comment type="caution">
    <text evidence="4">The sequence shown here is derived from an EMBL/GenBank/DDBJ whole genome shotgun (WGS) entry which is preliminary data.</text>
</comment>
<proteinExistence type="predicted"/>
<protein>
    <recommendedName>
        <fullName evidence="3">HTH tetR-type domain-containing protein</fullName>
    </recommendedName>
</protein>
<dbReference type="EMBL" id="MSDF01000002">
    <property type="protein sequence ID" value="OPB00392.1"/>
    <property type="molecule type" value="Genomic_DNA"/>
</dbReference>
<dbReference type="GO" id="GO:0000976">
    <property type="term" value="F:transcription cis-regulatory region binding"/>
    <property type="evidence" value="ECO:0007669"/>
    <property type="project" value="TreeGrafter"/>
</dbReference>
<dbReference type="Proteomes" id="UP000190965">
    <property type="component" value="Unassembled WGS sequence"/>
</dbReference>
<dbReference type="PANTHER" id="PTHR30055:SF226">
    <property type="entry name" value="HTH-TYPE TRANSCRIPTIONAL REGULATOR PKSA"/>
    <property type="match status" value="1"/>
</dbReference>
<dbReference type="RefSeq" id="WP_078738225.1">
    <property type="nucleotide sequence ID" value="NZ_MSDF01000002.1"/>
</dbReference>
<dbReference type="InterPro" id="IPR001647">
    <property type="entry name" value="HTH_TetR"/>
</dbReference>
<name>A0A1T2Z6X6_PSEFL</name>